<accession>A0AAW0Z2D0</accession>
<evidence type="ECO:0000259" key="2">
    <source>
        <dbReference type="PROSITE" id="PS50053"/>
    </source>
</evidence>
<protein>
    <recommendedName>
        <fullName evidence="2">Ubiquitin-like domain-containing protein</fullName>
    </recommendedName>
</protein>
<sequence length="416" mass="46429">MSDKGKGKEGSPASEGPIVLSDTDSDTDFFVSKRKPVIRATTPPKSPSPPTRSYSESDDSDDPSQKKKKKPKRLNKPTLPEWTRHTSNESKARARKGISVLRGSTEERGDRANTIVIDDSDDEIVEASGSKYGRKRIELTPPPELSEKKKQELRKLVESHYGAKDSLPENPLIDVDFYPSTHGTSDTPRTNEEKCLITVYMEADTERRANAAAAALREYQKARTLQVYRTDSLRGPIETLAERIGKRAEDIVLTYEGNRVYSRMTPQELGIGHRAEMTGYEKPYFERKEKERRAKLEALVDSDDDDEVPKPIPDPSQPSNGNGIPSTLDSAPPPTTEENSVRFVVKDVKGGEVKLKVALNITANTVLRFYCKKINRPRDDAAKMRLILDGDAVEPDTPMGELDLSDGDMLEVRVDE</sequence>
<keyword evidence="4" id="KW-1185">Reference proteome</keyword>
<reference evidence="3 4" key="1">
    <citation type="journal article" date="2024" name="bioRxiv">
        <title>Comparative genomics of Cryptococcus and Kwoniella reveals pathogenesis evolution and contrasting karyotype dynamics via intercentromeric recombination or chromosome fusion.</title>
        <authorList>
            <person name="Coelho M.A."/>
            <person name="David-Palma M."/>
            <person name="Shea T."/>
            <person name="Bowers K."/>
            <person name="McGinley-Smith S."/>
            <person name="Mohammad A.W."/>
            <person name="Gnirke A."/>
            <person name="Yurkov A.M."/>
            <person name="Nowrousian M."/>
            <person name="Sun S."/>
            <person name="Cuomo C.A."/>
            <person name="Heitman J."/>
        </authorList>
    </citation>
    <scope>NUCLEOTIDE SEQUENCE [LARGE SCALE GENOMIC DNA]</scope>
    <source>
        <strain evidence="3 4">CBS 13917</strain>
    </source>
</reference>
<feature type="domain" description="Ubiquitin-like" evidence="2">
    <location>
        <begin position="341"/>
        <end position="416"/>
    </location>
</feature>
<dbReference type="InterPro" id="IPR022617">
    <property type="entry name" value="Rad60/SUMO-like_dom"/>
</dbReference>
<organism evidence="3 4">
    <name type="scientific">Kwoniella newhampshirensis</name>
    <dbReference type="NCBI Taxonomy" id="1651941"/>
    <lineage>
        <taxon>Eukaryota</taxon>
        <taxon>Fungi</taxon>
        <taxon>Dikarya</taxon>
        <taxon>Basidiomycota</taxon>
        <taxon>Agaricomycotina</taxon>
        <taxon>Tremellomycetes</taxon>
        <taxon>Tremellales</taxon>
        <taxon>Cryptococcaceae</taxon>
        <taxon>Kwoniella</taxon>
    </lineage>
</organism>
<dbReference type="InterPro" id="IPR000626">
    <property type="entry name" value="Ubiquitin-like_dom"/>
</dbReference>
<dbReference type="InterPro" id="IPR029071">
    <property type="entry name" value="Ubiquitin-like_domsf"/>
</dbReference>
<dbReference type="KEGG" id="kne:92178799"/>
<dbReference type="EMBL" id="JBCAWK010000003">
    <property type="protein sequence ID" value="KAK8864294.1"/>
    <property type="molecule type" value="Genomic_DNA"/>
</dbReference>
<feature type="compositionally biased region" description="Basic and acidic residues" evidence="1">
    <location>
        <begin position="82"/>
        <end position="92"/>
    </location>
</feature>
<dbReference type="RefSeq" id="XP_066804590.1">
    <property type="nucleotide sequence ID" value="XM_066944667.1"/>
</dbReference>
<dbReference type="Pfam" id="PF11976">
    <property type="entry name" value="Rad60-SLD"/>
    <property type="match status" value="1"/>
</dbReference>
<evidence type="ECO:0000313" key="3">
    <source>
        <dbReference type="EMBL" id="KAK8864294.1"/>
    </source>
</evidence>
<dbReference type="SUPFAM" id="SSF54236">
    <property type="entry name" value="Ubiquitin-like"/>
    <property type="match status" value="1"/>
</dbReference>
<comment type="caution">
    <text evidence="3">The sequence shown here is derived from an EMBL/GenBank/DDBJ whole genome shotgun (WGS) entry which is preliminary data.</text>
</comment>
<feature type="region of interest" description="Disordered" evidence="1">
    <location>
        <begin position="1"/>
        <end position="115"/>
    </location>
</feature>
<dbReference type="Gene3D" id="3.10.20.90">
    <property type="entry name" value="Phosphatidylinositol 3-kinase Catalytic Subunit, Chain A, domain 1"/>
    <property type="match status" value="1"/>
</dbReference>
<dbReference type="PROSITE" id="PS50053">
    <property type="entry name" value="UBIQUITIN_2"/>
    <property type="match status" value="1"/>
</dbReference>
<proteinExistence type="predicted"/>
<evidence type="ECO:0000313" key="4">
    <source>
        <dbReference type="Proteomes" id="UP001388673"/>
    </source>
</evidence>
<name>A0AAW0Z2D0_9TREE</name>
<evidence type="ECO:0000256" key="1">
    <source>
        <dbReference type="SAM" id="MobiDB-lite"/>
    </source>
</evidence>
<feature type="region of interest" description="Disordered" evidence="1">
    <location>
        <begin position="134"/>
        <end position="153"/>
    </location>
</feature>
<dbReference type="GeneID" id="92178799"/>
<feature type="region of interest" description="Disordered" evidence="1">
    <location>
        <begin position="298"/>
        <end position="338"/>
    </location>
</feature>
<dbReference type="AlphaFoldDB" id="A0AAW0Z2D0"/>
<gene>
    <name evidence="3" type="ORF">IAR55_001540</name>
</gene>
<feature type="compositionally biased region" description="Basic residues" evidence="1">
    <location>
        <begin position="66"/>
        <end position="75"/>
    </location>
</feature>
<feature type="compositionally biased region" description="Polar residues" evidence="1">
    <location>
        <begin position="317"/>
        <end position="329"/>
    </location>
</feature>
<dbReference type="Proteomes" id="UP001388673">
    <property type="component" value="Unassembled WGS sequence"/>
</dbReference>